<feature type="domain" description="Sulfatase N-terminal" evidence="6">
    <location>
        <begin position="34"/>
        <end position="347"/>
    </location>
</feature>
<organism evidence="7 8">
    <name type="scientific">Maribellus comscasis</name>
    <dbReference type="NCBI Taxonomy" id="2681766"/>
    <lineage>
        <taxon>Bacteria</taxon>
        <taxon>Pseudomonadati</taxon>
        <taxon>Bacteroidota</taxon>
        <taxon>Bacteroidia</taxon>
        <taxon>Marinilabiliales</taxon>
        <taxon>Prolixibacteraceae</taxon>
        <taxon>Maribellus</taxon>
    </lineage>
</organism>
<name>A0A6I6JV97_9BACT</name>
<keyword evidence="7" id="KW-0808">Transferase</keyword>
<dbReference type="RefSeq" id="WP_158865846.1">
    <property type="nucleotide sequence ID" value="NZ_CP046401.1"/>
</dbReference>
<dbReference type="GO" id="GO:0004065">
    <property type="term" value="F:arylsulfatase activity"/>
    <property type="evidence" value="ECO:0007669"/>
    <property type="project" value="TreeGrafter"/>
</dbReference>
<evidence type="ECO:0000313" key="8">
    <source>
        <dbReference type="Proteomes" id="UP000428260"/>
    </source>
</evidence>
<evidence type="ECO:0000256" key="3">
    <source>
        <dbReference type="ARBA" id="ARBA00022801"/>
    </source>
</evidence>
<proteinExistence type="inferred from homology"/>
<evidence type="ECO:0000256" key="2">
    <source>
        <dbReference type="ARBA" id="ARBA00022723"/>
    </source>
</evidence>
<dbReference type="Pfam" id="PF00884">
    <property type="entry name" value="Sulfatase"/>
    <property type="match status" value="1"/>
</dbReference>
<keyword evidence="3 7" id="KW-0378">Hydrolase</keyword>
<sequence length="455" mass="51420">MNAVFLKKIFAVLIIFVFSFQGKCADLTQGNAKPNIIVILVDDLGYGDLSVQGGEDIYTPNIDKLFKKGMHFKNFYANCTVCSPTRASLITGCYPDMVGVPGVIRTHEDNSWGYLKEDVPTLPEMLKKAGYKTAIIGKWHLGLESPNTPNERGFDFFHGFLGDMMDDYWTHLRHGNNYMRLNNQEVDPKGHATDVFSNWAIDYLKNQKENDSPFFLYLAYNAPHFPIQPPEDWFEKVKKREPQLSEKRTKNVAFVEHLDDGIGRVLNTLDELDLSENTLIIFSSDNGGHLPSGASNGSLRGGKQDMYEGGIKVPTCFVWQGKIQSKSESYNLGLTMDILPTLCEIAGATVDTKIDGISLFKSISGEEQDTNSRSVYFMRREGGKYAGMCYYAIRQGSFKLLQNTPFEPLELFNLGTDPAEKSTLNENTEKFNELRYNLSQHIRESGNIPWQKQKK</sequence>
<reference evidence="7 8" key="1">
    <citation type="submission" date="2019-11" db="EMBL/GenBank/DDBJ databases">
        <authorList>
            <person name="Zheng R.K."/>
            <person name="Sun C.M."/>
        </authorList>
    </citation>
    <scope>NUCLEOTIDE SEQUENCE [LARGE SCALE GENOMIC DNA]</scope>
    <source>
        <strain evidence="7 8">WC007</strain>
    </source>
</reference>
<dbReference type="Gene3D" id="3.40.720.10">
    <property type="entry name" value="Alkaline Phosphatase, subunit A"/>
    <property type="match status" value="1"/>
</dbReference>
<protein>
    <submittedName>
        <fullName evidence="7">Sulfatase-like hydrolase/transferase</fullName>
    </submittedName>
</protein>
<dbReference type="InterPro" id="IPR024607">
    <property type="entry name" value="Sulfatase_CS"/>
</dbReference>
<evidence type="ECO:0000313" key="7">
    <source>
        <dbReference type="EMBL" id="QGY44082.1"/>
    </source>
</evidence>
<dbReference type="Gene3D" id="3.30.1120.10">
    <property type="match status" value="1"/>
</dbReference>
<gene>
    <name evidence="7" type="ORF">GM418_10565</name>
</gene>
<dbReference type="PANTHER" id="PTHR42693">
    <property type="entry name" value="ARYLSULFATASE FAMILY MEMBER"/>
    <property type="match status" value="1"/>
</dbReference>
<dbReference type="GO" id="GO:0016740">
    <property type="term" value="F:transferase activity"/>
    <property type="evidence" value="ECO:0007669"/>
    <property type="project" value="UniProtKB-KW"/>
</dbReference>
<evidence type="ECO:0000256" key="1">
    <source>
        <dbReference type="ARBA" id="ARBA00008779"/>
    </source>
</evidence>
<dbReference type="EMBL" id="CP046401">
    <property type="protein sequence ID" value="QGY44082.1"/>
    <property type="molecule type" value="Genomic_DNA"/>
</dbReference>
<keyword evidence="5" id="KW-0732">Signal</keyword>
<feature type="chain" id="PRO_5026107661" evidence="5">
    <location>
        <begin position="25"/>
        <end position="455"/>
    </location>
</feature>
<dbReference type="InterPro" id="IPR000917">
    <property type="entry name" value="Sulfatase_N"/>
</dbReference>
<keyword evidence="8" id="KW-1185">Reference proteome</keyword>
<comment type="similarity">
    <text evidence="1">Belongs to the sulfatase family.</text>
</comment>
<dbReference type="GO" id="GO:0046872">
    <property type="term" value="F:metal ion binding"/>
    <property type="evidence" value="ECO:0007669"/>
    <property type="project" value="UniProtKB-KW"/>
</dbReference>
<evidence type="ECO:0000259" key="6">
    <source>
        <dbReference type="Pfam" id="PF00884"/>
    </source>
</evidence>
<keyword evidence="2" id="KW-0479">Metal-binding</keyword>
<dbReference type="SUPFAM" id="SSF53649">
    <property type="entry name" value="Alkaline phosphatase-like"/>
    <property type="match status" value="1"/>
</dbReference>
<dbReference type="AlphaFoldDB" id="A0A6I6JV97"/>
<dbReference type="Proteomes" id="UP000428260">
    <property type="component" value="Chromosome"/>
</dbReference>
<evidence type="ECO:0000256" key="4">
    <source>
        <dbReference type="ARBA" id="ARBA00022837"/>
    </source>
</evidence>
<dbReference type="PANTHER" id="PTHR42693:SF53">
    <property type="entry name" value="ENDO-4-O-SULFATASE"/>
    <property type="match status" value="1"/>
</dbReference>
<accession>A0A6I6JV97</accession>
<dbReference type="InterPro" id="IPR050738">
    <property type="entry name" value="Sulfatase"/>
</dbReference>
<dbReference type="InterPro" id="IPR017850">
    <property type="entry name" value="Alkaline_phosphatase_core_sf"/>
</dbReference>
<feature type="signal peptide" evidence="5">
    <location>
        <begin position="1"/>
        <end position="24"/>
    </location>
</feature>
<keyword evidence="4" id="KW-0106">Calcium</keyword>
<evidence type="ECO:0000256" key="5">
    <source>
        <dbReference type="SAM" id="SignalP"/>
    </source>
</evidence>
<dbReference type="KEGG" id="mcos:GM418_10565"/>
<dbReference type="PROSITE" id="PS00149">
    <property type="entry name" value="SULFATASE_2"/>
    <property type="match status" value="1"/>
</dbReference>